<gene>
    <name evidence="1" type="ORF">LCGC14_0907670</name>
</gene>
<evidence type="ECO:0000313" key="1">
    <source>
        <dbReference type="EMBL" id="KKN23180.1"/>
    </source>
</evidence>
<dbReference type="EMBL" id="LAZR01002997">
    <property type="protein sequence ID" value="KKN23180.1"/>
    <property type="molecule type" value="Genomic_DNA"/>
</dbReference>
<comment type="caution">
    <text evidence="1">The sequence shown here is derived from an EMBL/GenBank/DDBJ whole genome shotgun (WGS) entry which is preliminary data.</text>
</comment>
<proteinExistence type="predicted"/>
<protein>
    <submittedName>
        <fullName evidence="1">Uncharacterized protein</fullName>
    </submittedName>
</protein>
<dbReference type="AlphaFoldDB" id="A0A0F9NUK6"/>
<accession>A0A0F9NUK6</accession>
<reference evidence="1" key="1">
    <citation type="journal article" date="2015" name="Nature">
        <title>Complex archaea that bridge the gap between prokaryotes and eukaryotes.</title>
        <authorList>
            <person name="Spang A."/>
            <person name="Saw J.H."/>
            <person name="Jorgensen S.L."/>
            <person name="Zaremba-Niedzwiedzka K."/>
            <person name="Martijn J."/>
            <person name="Lind A.E."/>
            <person name="van Eijk R."/>
            <person name="Schleper C."/>
            <person name="Guy L."/>
            <person name="Ettema T.J."/>
        </authorList>
    </citation>
    <scope>NUCLEOTIDE SEQUENCE</scope>
</reference>
<organism evidence="1">
    <name type="scientific">marine sediment metagenome</name>
    <dbReference type="NCBI Taxonomy" id="412755"/>
    <lineage>
        <taxon>unclassified sequences</taxon>
        <taxon>metagenomes</taxon>
        <taxon>ecological metagenomes</taxon>
    </lineage>
</organism>
<name>A0A0F9NUK6_9ZZZZ</name>
<sequence>MAGAVRRSRADLSAAQRDPEIPKVPEAFIRLRVINVVWASIVAADLEPGELVGNQDDNTLVWRKDHTNIYRFDSAATRAI</sequence>